<gene>
    <name evidence="1" type="ORF">METZ01_LOCUS29644</name>
</gene>
<sequence>MTLTVLTVTLSISHSVNLGLHQGERHDLSPLVSMLDAHLPPAVQAEYDRTSDAATAFDAVAADFEDRCSDNGYLLVVKRTGVANGTVSYSTTLSDGVLTLTLNRTLTLA</sequence>
<protein>
    <submittedName>
        <fullName evidence="1">Uncharacterized protein</fullName>
    </submittedName>
</protein>
<evidence type="ECO:0000313" key="1">
    <source>
        <dbReference type="EMBL" id="SUZ76790.1"/>
    </source>
</evidence>
<name>A0A381QCR4_9ZZZZ</name>
<reference evidence="1" key="1">
    <citation type="submission" date="2018-05" db="EMBL/GenBank/DDBJ databases">
        <authorList>
            <person name="Lanie J.A."/>
            <person name="Ng W.-L."/>
            <person name="Kazmierczak K.M."/>
            <person name="Andrzejewski T.M."/>
            <person name="Davidsen T.M."/>
            <person name="Wayne K.J."/>
            <person name="Tettelin H."/>
            <person name="Glass J.I."/>
            <person name="Rusch D."/>
            <person name="Podicherti R."/>
            <person name="Tsui H.-C.T."/>
            <person name="Winkler M.E."/>
        </authorList>
    </citation>
    <scope>NUCLEOTIDE SEQUENCE</scope>
</reference>
<dbReference type="AlphaFoldDB" id="A0A381QCR4"/>
<dbReference type="EMBL" id="UINC01001292">
    <property type="protein sequence ID" value="SUZ76790.1"/>
    <property type="molecule type" value="Genomic_DNA"/>
</dbReference>
<proteinExistence type="predicted"/>
<organism evidence="1">
    <name type="scientific">marine metagenome</name>
    <dbReference type="NCBI Taxonomy" id="408172"/>
    <lineage>
        <taxon>unclassified sequences</taxon>
        <taxon>metagenomes</taxon>
        <taxon>ecological metagenomes</taxon>
    </lineage>
</organism>
<accession>A0A381QCR4</accession>